<dbReference type="PANTHER" id="PTHR30055:SF234">
    <property type="entry name" value="HTH-TYPE TRANSCRIPTIONAL REGULATOR BETI"/>
    <property type="match status" value="1"/>
</dbReference>
<keyword evidence="4 7" id="KW-0238">DNA-binding</keyword>
<dbReference type="GO" id="GO:0045892">
    <property type="term" value="P:negative regulation of DNA-templated transcription"/>
    <property type="evidence" value="ECO:0007669"/>
    <property type="project" value="UniProtKB-UniRule"/>
</dbReference>
<dbReference type="NCBIfam" id="NF001978">
    <property type="entry name" value="PRK00767.1"/>
    <property type="match status" value="1"/>
</dbReference>
<name>A0A1H7N438_9GAMM</name>
<dbReference type="InterPro" id="IPR023772">
    <property type="entry name" value="DNA-bd_HTH_TetR-type_CS"/>
</dbReference>
<comment type="pathway">
    <text evidence="1 7">Amine and polyamine biosynthesis; betaine biosynthesis via choline pathway [regulation].</text>
</comment>
<comment type="function">
    <text evidence="7">Repressor involved in choline regulation of the bet genes.</text>
</comment>
<dbReference type="Proteomes" id="UP000185766">
    <property type="component" value="Unassembled WGS sequence"/>
</dbReference>
<evidence type="ECO:0000256" key="1">
    <source>
        <dbReference type="ARBA" id="ARBA00004719"/>
    </source>
</evidence>
<dbReference type="InterPro" id="IPR036271">
    <property type="entry name" value="Tet_transcr_reg_TetR-rel_C_sf"/>
</dbReference>
<evidence type="ECO:0000256" key="2">
    <source>
        <dbReference type="ARBA" id="ARBA00022491"/>
    </source>
</evidence>
<comment type="function">
    <text evidence="6">Repressor involved in the biosynthesis of the osmoprotectant glycine betaine. It represses transcription of the choline transporter BetT and the genes of BetAB involved in the synthesis of glycine betaine.</text>
</comment>
<organism evidence="10 11">
    <name type="scientific">Atopomonas hussainii</name>
    <dbReference type="NCBI Taxonomy" id="1429083"/>
    <lineage>
        <taxon>Bacteria</taxon>
        <taxon>Pseudomonadati</taxon>
        <taxon>Pseudomonadota</taxon>
        <taxon>Gammaproteobacteria</taxon>
        <taxon>Pseudomonadales</taxon>
        <taxon>Pseudomonadaceae</taxon>
        <taxon>Atopomonas</taxon>
    </lineage>
</organism>
<sequence>MQPLRRRQLIDATLASIDQHGLHNTTIVTISRLAGVSSGIISHYFGGKNGLLEASMRHLLKELGDTYKARLAKVSTDDAEGRVMAVLEANFDRVQTSPAACKTWLAFWAEAMHQPELARLQKVNAQRLLSNLRAALKQLLPAARAQLVAQGLAALIDGVWLRGALEGGIDTQQAKALCRDYLAQQLKYKDS</sequence>
<keyword evidence="11" id="KW-1185">Reference proteome</keyword>
<evidence type="ECO:0000256" key="7">
    <source>
        <dbReference type="HAMAP-Rule" id="MF_00768"/>
    </source>
</evidence>
<reference evidence="10 11" key="1">
    <citation type="submission" date="2016-10" db="EMBL/GenBank/DDBJ databases">
        <authorList>
            <person name="de Groot N.N."/>
        </authorList>
    </citation>
    <scope>NUCLEOTIDE SEQUENCE [LARGE SCALE GENOMIC DNA]</scope>
    <source>
        <strain evidence="10 11">JCM 19513</strain>
    </source>
</reference>
<keyword evidence="5 7" id="KW-0804">Transcription</keyword>
<dbReference type="STRING" id="1429083.GCA_001885685_02956"/>
<dbReference type="InterPro" id="IPR039538">
    <property type="entry name" value="BetI_C"/>
</dbReference>
<dbReference type="PROSITE" id="PS50977">
    <property type="entry name" value="HTH_TETR_2"/>
    <property type="match status" value="1"/>
</dbReference>
<dbReference type="EMBL" id="FOAS01000009">
    <property type="protein sequence ID" value="SEL17778.1"/>
    <property type="molecule type" value="Genomic_DNA"/>
</dbReference>
<evidence type="ECO:0000259" key="9">
    <source>
        <dbReference type="PROSITE" id="PS50977"/>
    </source>
</evidence>
<evidence type="ECO:0000256" key="6">
    <source>
        <dbReference type="ARBA" id="ARBA00024936"/>
    </source>
</evidence>
<dbReference type="InterPro" id="IPR009057">
    <property type="entry name" value="Homeodomain-like_sf"/>
</dbReference>
<feature type="domain" description="HTH tetR-type" evidence="9">
    <location>
        <begin position="3"/>
        <end position="63"/>
    </location>
</feature>
<keyword evidence="3 7" id="KW-0805">Transcription regulation</keyword>
<dbReference type="SUPFAM" id="SSF48498">
    <property type="entry name" value="Tetracyclin repressor-like, C-terminal domain"/>
    <property type="match status" value="1"/>
</dbReference>
<dbReference type="PANTHER" id="PTHR30055">
    <property type="entry name" value="HTH-TYPE TRANSCRIPTIONAL REGULATOR RUTR"/>
    <property type="match status" value="1"/>
</dbReference>
<dbReference type="Pfam" id="PF00440">
    <property type="entry name" value="TetR_N"/>
    <property type="match status" value="1"/>
</dbReference>
<dbReference type="AlphaFoldDB" id="A0A1H7N438"/>
<evidence type="ECO:0000313" key="10">
    <source>
        <dbReference type="EMBL" id="SEL17778.1"/>
    </source>
</evidence>
<dbReference type="PROSITE" id="PS01081">
    <property type="entry name" value="HTH_TETR_1"/>
    <property type="match status" value="1"/>
</dbReference>
<dbReference type="SUPFAM" id="SSF46689">
    <property type="entry name" value="Homeodomain-like"/>
    <property type="match status" value="1"/>
</dbReference>
<evidence type="ECO:0000256" key="8">
    <source>
        <dbReference type="PROSITE-ProRule" id="PRU00335"/>
    </source>
</evidence>
<keyword evidence="2 7" id="KW-0678">Repressor</keyword>
<dbReference type="Pfam" id="PF13977">
    <property type="entry name" value="TetR_C_6"/>
    <property type="match status" value="1"/>
</dbReference>
<evidence type="ECO:0000256" key="5">
    <source>
        <dbReference type="ARBA" id="ARBA00023163"/>
    </source>
</evidence>
<dbReference type="NCBIfam" id="TIGR03384">
    <property type="entry name" value="betaine_BetI"/>
    <property type="match status" value="1"/>
</dbReference>
<dbReference type="GO" id="GO:0003700">
    <property type="term" value="F:DNA-binding transcription factor activity"/>
    <property type="evidence" value="ECO:0007669"/>
    <property type="project" value="UniProtKB-UniRule"/>
</dbReference>
<proteinExistence type="inferred from homology"/>
<dbReference type="HAMAP" id="MF_00768">
    <property type="entry name" value="HTH_type_BetI"/>
    <property type="match status" value="1"/>
</dbReference>
<evidence type="ECO:0000313" key="11">
    <source>
        <dbReference type="Proteomes" id="UP000185766"/>
    </source>
</evidence>
<dbReference type="UniPathway" id="UPA00529"/>
<evidence type="ECO:0000256" key="3">
    <source>
        <dbReference type="ARBA" id="ARBA00023015"/>
    </source>
</evidence>
<dbReference type="Gene3D" id="1.10.357.10">
    <property type="entry name" value="Tetracycline Repressor, domain 2"/>
    <property type="match status" value="1"/>
</dbReference>
<protein>
    <recommendedName>
        <fullName evidence="7">HTH-type transcriptional regulator BetI</fullName>
    </recommendedName>
</protein>
<dbReference type="GO" id="GO:0000976">
    <property type="term" value="F:transcription cis-regulatory region binding"/>
    <property type="evidence" value="ECO:0007669"/>
    <property type="project" value="TreeGrafter"/>
</dbReference>
<dbReference type="InterPro" id="IPR050109">
    <property type="entry name" value="HTH-type_TetR-like_transc_reg"/>
</dbReference>
<accession>A0A1H7N438</accession>
<dbReference type="InterPro" id="IPR017757">
    <property type="entry name" value="Tscrpt_rep_BetI"/>
</dbReference>
<dbReference type="GO" id="GO:0019285">
    <property type="term" value="P:glycine betaine biosynthetic process from choline"/>
    <property type="evidence" value="ECO:0007669"/>
    <property type="project" value="UniProtKB-UniRule"/>
</dbReference>
<gene>
    <name evidence="7" type="primary">betI</name>
    <name evidence="10" type="ORF">SAMN05216214_1097</name>
</gene>
<feature type="DNA-binding region" description="H-T-H motif" evidence="7 8">
    <location>
        <begin position="26"/>
        <end position="45"/>
    </location>
</feature>
<evidence type="ECO:0000256" key="4">
    <source>
        <dbReference type="ARBA" id="ARBA00023125"/>
    </source>
</evidence>
<dbReference type="InterPro" id="IPR001647">
    <property type="entry name" value="HTH_TetR"/>
</dbReference>